<protein>
    <submittedName>
        <fullName evidence="2">Uncharacterized protein</fullName>
    </submittedName>
</protein>
<dbReference type="EMBL" id="CADCVS010000606">
    <property type="protein sequence ID" value="CAA9539771.1"/>
    <property type="molecule type" value="Genomic_DNA"/>
</dbReference>
<accession>A0A6J4U3Z7</accession>
<evidence type="ECO:0000313" key="2">
    <source>
        <dbReference type="EMBL" id="CAA9539771.1"/>
    </source>
</evidence>
<feature type="region of interest" description="Disordered" evidence="1">
    <location>
        <begin position="1"/>
        <end position="69"/>
    </location>
</feature>
<proteinExistence type="predicted"/>
<sequence length="69" mass="7503">ARRRGAPAPVVPHQGHGRRDHHVVRGDAQEGQGRVHRRPLSSPHRPPRPPAAKRLAGGRGLRDPGLRGL</sequence>
<reference evidence="2" key="1">
    <citation type="submission" date="2020-02" db="EMBL/GenBank/DDBJ databases">
        <authorList>
            <person name="Meier V. D."/>
        </authorList>
    </citation>
    <scope>NUCLEOTIDE SEQUENCE</scope>
    <source>
        <strain evidence="2">AVDCRST_MAG30</strain>
    </source>
</reference>
<organism evidence="2">
    <name type="scientific">uncultured Solirubrobacteraceae bacterium</name>
    <dbReference type="NCBI Taxonomy" id="1162706"/>
    <lineage>
        <taxon>Bacteria</taxon>
        <taxon>Bacillati</taxon>
        <taxon>Actinomycetota</taxon>
        <taxon>Thermoleophilia</taxon>
        <taxon>Solirubrobacterales</taxon>
        <taxon>Solirubrobacteraceae</taxon>
        <taxon>environmental samples</taxon>
    </lineage>
</organism>
<feature type="compositionally biased region" description="Basic and acidic residues" evidence="1">
    <location>
        <begin position="60"/>
        <end position="69"/>
    </location>
</feature>
<evidence type="ECO:0000256" key="1">
    <source>
        <dbReference type="SAM" id="MobiDB-lite"/>
    </source>
</evidence>
<feature type="non-terminal residue" evidence="2">
    <location>
        <position position="69"/>
    </location>
</feature>
<gene>
    <name evidence="2" type="ORF">AVDCRST_MAG30-4621</name>
</gene>
<dbReference type="AlphaFoldDB" id="A0A6J4U3Z7"/>
<feature type="non-terminal residue" evidence="2">
    <location>
        <position position="1"/>
    </location>
</feature>
<name>A0A6J4U3Z7_9ACTN</name>